<feature type="domain" description="Major tropism determinant N-terminal" evidence="1">
    <location>
        <begin position="5"/>
        <end position="41"/>
    </location>
</feature>
<proteinExistence type="predicted"/>
<gene>
    <name evidence="2" type="ORF">H2LOC_009085</name>
</gene>
<dbReference type="Gene3D" id="2.10.10.30">
    <property type="match status" value="1"/>
</dbReference>
<dbReference type="KEGG" id="mhey:H2LOC_009085"/>
<keyword evidence="3" id="KW-1185">Reference proteome</keyword>
<evidence type="ECO:0000313" key="3">
    <source>
        <dbReference type="Proteomes" id="UP000309061"/>
    </source>
</evidence>
<evidence type="ECO:0000313" key="2">
    <source>
        <dbReference type="EMBL" id="QGM45842.1"/>
    </source>
</evidence>
<reference evidence="2 3" key="1">
    <citation type="submission" date="2019-11" db="EMBL/GenBank/DDBJ databases">
        <title>The genome sequence of Methylocystis heyeri.</title>
        <authorList>
            <person name="Oshkin I.Y."/>
            <person name="Miroshnikov K."/>
            <person name="Dedysh S.N."/>
        </authorList>
    </citation>
    <scope>NUCLEOTIDE SEQUENCE [LARGE SCALE GENOMIC DNA]</scope>
    <source>
        <strain evidence="2 3">H2</strain>
    </source>
</reference>
<name>A0A6B8KE15_9HYPH</name>
<dbReference type="InterPro" id="IPR041352">
    <property type="entry name" value="Mtd_N"/>
</dbReference>
<accession>A0A6B8KE15</accession>
<dbReference type="RefSeq" id="WP_136496113.1">
    <property type="nucleotide sequence ID" value="NZ_CP046052.1"/>
</dbReference>
<dbReference type="AlphaFoldDB" id="A0A6B8KE15"/>
<dbReference type="EMBL" id="CP046052">
    <property type="protein sequence ID" value="QGM45842.1"/>
    <property type="molecule type" value="Genomic_DNA"/>
</dbReference>
<dbReference type="Proteomes" id="UP000309061">
    <property type="component" value="Chromosome"/>
</dbReference>
<sequence length="280" mass="27790">MSVKVQLRRDSAANVAAFVGAQGECVVDTTNNRIVVQDGATAGGFAAAKLSEAQTVSRRAIADADALLLASDAIVAMTSISTTRNFVLPSAAGYPAGRELTIQDESGAVSSSTQIIVAAAGGDTIAGVASIALAMPYAALRLRSNGVNGWFLACGLPGLLAQGSHGGAVAANCLEQLVTLSGATTTPSLQIPANCILLAVSNHVVTAISGATSYSCGTTGNPTQFGSSLSVAAGSGNAGIIGPDPYYSATPIVYTAAGGSFTGGQLRMTVHYLAPSPAIA</sequence>
<organism evidence="2 3">
    <name type="scientific">Methylocystis heyeri</name>
    <dbReference type="NCBI Taxonomy" id="391905"/>
    <lineage>
        <taxon>Bacteria</taxon>
        <taxon>Pseudomonadati</taxon>
        <taxon>Pseudomonadota</taxon>
        <taxon>Alphaproteobacteria</taxon>
        <taxon>Hyphomicrobiales</taxon>
        <taxon>Methylocystaceae</taxon>
        <taxon>Methylocystis</taxon>
    </lineage>
</organism>
<protein>
    <recommendedName>
        <fullName evidence="1">Major tropism determinant N-terminal domain-containing protein</fullName>
    </recommendedName>
</protein>
<dbReference type="Pfam" id="PF18454">
    <property type="entry name" value="Mtd_N"/>
    <property type="match status" value="1"/>
</dbReference>
<dbReference type="OrthoDB" id="564699at2"/>
<evidence type="ECO:0000259" key="1">
    <source>
        <dbReference type="Pfam" id="PF18454"/>
    </source>
</evidence>